<evidence type="ECO:0000256" key="8">
    <source>
        <dbReference type="PROSITE-ProRule" id="PRU00023"/>
    </source>
</evidence>
<dbReference type="PROSITE" id="PS50297">
    <property type="entry name" value="ANK_REP_REGION"/>
    <property type="match status" value="1"/>
</dbReference>
<evidence type="ECO:0000256" key="9">
    <source>
        <dbReference type="PROSITE-ProRule" id="PRU00043"/>
    </source>
</evidence>
<dbReference type="GO" id="GO:0016342">
    <property type="term" value="C:catenin complex"/>
    <property type="evidence" value="ECO:0007669"/>
    <property type="project" value="TreeGrafter"/>
</dbReference>
<keyword evidence="2" id="KW-0812">Transmembrane</keyword>
<evidence type="ECO:0000256" key="4">
    <source>
        <dbReference type="ARBA" id="ARBA00022737"/>
    </source>
</evidence>
<dbReference type="GO" id="GO:0005912">
    <property type="term" value="C:adherens junction"/>
    <property type="evidence" value="ECO:0007669"/>
    <property type="project" value="TreeGrafter"/>
</dbReference>
<feature type="region of interest" description="Disordered" evidence="10">
    <location>
        <begin position="721"/>
        <end position="742"/>
    </location>
</feature>
<evidence type="ECO:0000256" key="2">
    <source>
        <dbReference type="ARBA" id="ARBA00022692"/>
    </source>
</evidence>
<dbReference type="GO" id="GO:0007043">
    <property type="term" value="P:cell-cell junction assembly"/>
    <property type="evidence" value="ECO:0007669"/>
    <property type="project" value="TreeGrafter"/>
</dbReference>
<dbReference type="GO" id="GO:0034332">
    <property type="term" value="P:adherens junction organization"/>
    <property type="evidence" value="ECO:0007669"/>
    <property type="project" value="TreeGrafter"/>
</dbReference>
<proteinExistence type="predicted"/>
<dbReference type="InterPro" id="IPR036770">
    <property type="entry name" value="Ankyrin_rpt-contain_sf"/>
</dbReference>
<dbReference type="OrthoDB" id="9995210at2759"/>
<evidence type="ECO:0000256" key="7">
    <source>
        <dbReference type="ARBA" id="ARBA00023136"/>
    </source>
</evidence>
<dbReference type="GO" id="GO:0044331">
    <property type="term" value="P:cell-cell adhesion mediated by cadherin"/>
    <property type="evidence" value="ECO:0007669"/>
    <property type="project" value="TreeGrafter"/>
</dbReference>
<dbReference type="PANTHER" id="PTHR24027:SF422">
    <property type="entry name" value="CADHERIN DOMAIN-CONTAINING PROTEIN"/>
    <property type="match status" value="1"/>
</dbReference>
<comment type="subcellular location">
    <subcellularLocation>
        <location evidence="1">Membrane</location>
        <topology evidence="1">Single-pass membrane protein</topology>
    </subcellularLocation>
</comment>
<dbReference type="CDD" id="cd11304">
    <property type="entry name" value="Cadherin_repeat"/>
    <property type="match status" value="1"/>
</dbReference>
<dbReference type="Pfam" id="PF12796">
    <property type="entry name" value="Ank_2"/>
    <property type="match status" value="1"/>
</dbReference>
<dbReference type="PRINTS" id="PR00205">
    <property type="entry name" value="CADHERIN"/>
</dbReference>
<dbReference type="GO" id="GO:0016477">
    <property type="term" value="P:cell migration"/>
    <property type="evidence" value="ECO:0007669"/>
    <property type="project" value="TreeGrafter"/>
</dbReference>
<dbReference type="Gene3D" id="1.25.40.20">
    <property type="entry name" value="Ankyrin repeat-containing domain"/>
    <property type="match status" value="1"/>
</dbReference>
<dbReference type="GO" id="GO:0007156">
    <property type="term" value="P:homophilic cell adhesion via plasma membrane adhesion molecules"/>
    <property type="evidence" value="ECO:0007669"/>
    <property type="project" value="InterPro"/>
</dbReference>
<accession>A0A8B6D2F9</accession>
<dbReference type="GO" id="GO:0016339">
    <property type="term" value="P:calcium-dependent cell-cell adhesion via plasma membrane cell adhesion molecules"/>
    <property type="evidence" value="ECO:0007669"/>
    <property type="project" value="TreeGrafter"/>
</dbReference>
<keyword evidence="8" id="KW-0040">ANK repeat</keyword>
<evidence type="ECO:0000256" key="1">
    <source>
        <dbReference type="ARBA" id="ARBA00004167"/>
    </source>
</evidence>
<feature type="domain" description="Cadherin" evidence="11">
    <location>
        <begin position="17"/>
        <end position="122"/>
    </location>
</feature>
<dbReference type="SMART" id="SM00248">
    <property type="entry name" value="ANK"/>
    <property type="match status" value="2"/>
</dbReference>
<reference evidence="12" key="1">
    <citation type="submission" date="2018-11" db="EMBL/GenBank/DDBJ databases">
        <authorList>
            <person name="Alioto T."/>
            <person name="Alioto T."/>
        </authorList>
    </citation>
    <scope>NUCLEOTIDE SEQUENCE</scope>
</reference>
<dbReference type="Gene3D" id="2.60.220.30">
    <property type="match status" value="1"/>
</dbReference>
<name>A0A8B6D2F9_MYTGA</name>
<evidence type="ECO:0000256" key="5">
    <source>
        <dbReference type="ARBA" id="ARBA00022837"/>
    </source>
</evidence>
<dbReference type="GO" id="GO:0045296">
    <property type="term" value="F:cadherin binding"/>
    <property type="evidence" value="ECO:0007669"/>
    <property type="project" value="TreeGrafter"/>
</dbReference>
<evidence type="ECO:0000313" key="12">
    <source>
        <dbReference type="EMBL" id="VDI14001.1"/>
    </source>
</evidence>
<dbReference type="GO" id="GO:0008013">
    <property type="term" value="F:beta-catenin binding"/>
    <property type="evidence" value="ECO:0007669"/>
    <property type="project" value="TreeGrafter"/>
</dbReference>
<evidence type="ECO:0000256" key="6">
    <source>
        <dbReference type="ARBA" id="ARBA00022989"/>
    </source>
</evidence>
<dbReference type="EMBL" id="UYJE01002824">
    <property type="protein sequence ID" value="VDI14001.1"/>
    <property type="molecule type" value="Genomic_DNA"/>
</dbReference>
<evidence type="ECO:0000313" key="13">
    <source>
        <dbReference type="Proteomes" id="UP000596742"/>
    </source>
</evidence>
<dbReference type="PROSITE" id="PS50088">
    <property type="entry name" value="ANK_REPEAT"/>
    <property type="match status" value="1"/>
</dbReference>
<dbReference type="InterPro" id="IPR002110">
    <property type="entry name" value="Ankyrin_rpt"/>
</dbReference>
<keyword evidence="6" id="KW-1133">Transmembrane helix</keyword>
<keyword evidence="5 9" id="KW-0106">Calcium</keyword>
<evidence type="ECO:0000256" key="3">
    <source>
        <dbReference type="ARBA" id="ARBA00022729"/>
    </source>
</evidence>
<keyword evidence="13" id="KW-1185">Reference proteome</keyword>
<sequence length="862" mass="97545">MASWCCIFQSSALYDNAFDIDSTTGSITVRKPLDYSKLSFYQYLILGTENAKITLKSTHGAVTVKKRIDREDAVIHKVSGVCTLTLMAFENVSQSEADPGPSNSTTPVVITITDIDDNLPQFPLSLYTATVFENLVQVPLTIKGDKINVTDADQEGETAIFYAVKHNQLQVLPALVAFGADINIKDKNNKSPFSLAVDKKNIDICMFLCDVGAEVDITEWGLALMNINMLRGQDRTILELVKEHNTKMKARAYGLIKQKLIHVGKDYKKSMLSELGAEVEFSTNGNSFYFYISQTSPEYSPVERYLENKQRIFSDIYYTKCWGNAKMSATMKITVPGQAKCNERLSVVPVEGKQKVTLNNVTNSEDQKNPITKLMISQTYEKDENIQFVTIATILPENFKVPKSGTKIEPKMEPGCCIQIPEGTFESEKLLSVNIAETYDWKTEISGKSDVLFTNVLKVVIAGGAQPKKPVIMTLPLHSKAIKESEVVIISSSKAMPKQNEDWEVVKTANTKIVNAKIVFEVSHFSWVVAANQQSLFESIVQATKAVNEERQVEVYAMLKEESENSFLLVIEWTLLKKAKERRKYWKEKGFQEQSSRTLTIQNNRSYKMVFSDDLIVDDVMLSENRMPMYFDKDKDRSMKMFHLLSSEKTPKGYIYIERQVNPIQENDFEPKIETVENNWIKNTKKPKKIVYENCLTLPIGMQDTGGLVKVGDKRNTATRQTNAAVDEEDDKGVRATPQDIPAIGRSKHDKKYKVKVDPEDPQCTIYVLRKRSLRRIGELLTDEECYELGKLLRLEKQTLDQLKKGKGKIQDKVFEEWRIKHSLPNASLVEVLAEALEKIGRTVEAEIVKTAHSDKAEFNTG</sequence>
<dbReference type="Proteomes" id="UP000596742">
    <property type="component" value="Unassembled WGS sequence"/>
</dbReference>
<evidence type="ECO:0000256" key="10">
    <source>
        <dbReference type="SAM" id="MobiDB-lite"/>
    </source>
</evidence>
<dbReference type="SMART" id="SM00112">
    <property type="entry name" value="CA"/>
    <property type="match status" value="1"/>
</dbReference>
<gene>
    <name evidence="12" type="ORF">MGAL_10B077189</name>
</gene>
<protein>
    <recommendedName>
        <fullName evidence="11">Cadherin domain-containing protein</fullName>
    </recommendedName>
</protein>
<dbReference type="SUPFAM" id="SSF49313">
    <property type="entry name" value="Cadherin-like"/>
    <property type="match status" value="1"/>
</dbReference>
<evidence type="ECO:0000259" key="11">
    <source>
        <dbReference type="PROSITE" id="PS50268"/>
    </source>
</evidence>
<feature type="repeat" description="ANK" evidence="8">
    <location>
        <begin position="155"/>
        <end position="187"/>
    </location>
</feature>
<keyword evidence="7" id="KW-0472">Membrane</keyword>
<dbReference type="GO" id="GO:0005509">
    <property type="term" value="F:calcium ion binding"/>
    <property type="evidence" value="ECO:0007669"/>
    <property type="project" value="UniProtKB-UniRule"/>
</dbReference>
<dbReference type="AlphaFoldDB" id="A0A8B6D2F9"/>
<keyword evidence="3" id="KW-0732">Signal</keyword>
<dbReference type="GO" id="GO:0000902">
    <property type="term" value="P:cell morphogenesis"/>
    <property type="evidence" value="ECO:0007669"/>
    <property type="project" value="TreeGrafter"/>
</dbReference>
<dbReference type="PROSITE" id="PS50268">
    <property type="entry name" value="CADHERIN_2"/>
    <property type="match status" value="1"/>
</dbReference>
<dbReference type="Gene3D" id="2.60.40.60">
    <property type="entry name" value="Cadherins"/>
    <property type="match status" value="1"/>
</dbReference>
<dbReference type="InterPro" id="IPR015919">
    <property type="entry name" value="Cadherin-like_sf"/>
</dbReference>
<comment type="caution">
    <text evidence="12">The sequence shown here is derived from an EMBL/GenBank/DDBJ whole genome shotgun (WGS) entry which is preliminary data.</text>
</comment>
<dbReference type="PANTHER" id="PTHR24027">
    <property type="entry name" value="CADHERIN-23"/>
    <property type="match status" value="1"/>
</dbReference>
<dbReference type="SUPFAM" id="SSF48403">
    <property type="entry name" value="Ankyrin repeat"/>
    <property type="match status" value="1"/>
</dbReference>
<dbReference type="InterPro" id="IPR039808">
    <property type="entry name" value="Cadherin"/>
</dbReference>
<keyword evidence="4" id="KW-0677">Repeat</keyword>
<organism evidence="12 13">
    <name type="scientific">Mytilus galloprovincialis</name>
    <name type="common">Mediterranean mussel</name>
    <dbReference type="NCBI Taxonomy" id="29158"/>
    <lineage>
        <taxon>Eukaryota</taxon>
        <taxon>Metazoa</taxon>
        <taxon>Spiralia</taxon>
        <taxon>Lophotrochozoa</taxon>
        <taxon>Mollusca</taxon>
        <taxon>Bivalvia</taxon>
        <taxon>Autobranchia</taxon>
        <taxon>Pteriomorphia</taxon>
        <taxon>Mytilida</taxon>
        <taxon>Mytiloidea</taxon>
        <taxon>Mytilidae</taxon>
        <taxon>Mytilinae</taxon>
        <taxon>Mytilus</taxon>
    </lineage>
</organism>
<dbReference type="InterPro" id="IPR002126">
    <property type="entry name" value="Cadherin-like_dom"/>
</dbReference>